<dbReference type="RefSeq" id="WP_065318092.1">
    <property type="nucleotide sequence ID" value="NZ_CP017477.1"/>
</dbReference>
<accession>A0A1B8U299</accession>
<protein>
    <submittedName>
        <fullName evidence="2">Uncharacterized protein</fullName>
    </submittedName>
</protein>
<name>A0A1B8U299_9FLAO</name>
<dbReference type="Proteomes" id="UP000092584">
    <property type="component" value="Unassembled WGS sequence"/>
</dbReference>
<evidence type="ECO:0000256" key="1">
    <source>
        <dbReference type="SAM" id="SignalP"/>
    </source>
</evidence>
<evidence type="ECO:0000313" key="3">
    <source>
        <dbReference type="Proteomes" id="UP000092584"/>
    </source>
</evidence>
<proteinExistence type="predicted"/>
<evidence type="ECO:0000313" key="2">
    <source>
        <dbReference type="EMBL" id="OBY65951.1"/>
    </source>
</evidence>
<organism evidence="2 3">
    <name type="scientific">Polaribacter vadi</name>
    <dbReference type="NCBI Taxonomy" id="1774273"/>
    <lineage>
        <taxon>Bacteria</taxon>
        <taxon>Pseudomonadati</taxon>
        <taxon>Bacteroidota</taxon>
        <taxon>Flavobacteriia</taxon>
        <taxon>Flavobacteriales</taxon>
        <taxon>Flavobacteriaceae</taxon>
    </lineage>
</organism>
<dbReference type="AlphaFoldDB" id="A0A1B8U299"/>
<keyword evidence="3" id="KW-1185">Reference proteome</keyword>
<keyword evidence="1" id="KW-0732">Signal</keyword>
<dbReference type="EMBL" id="LSFM01000013">
    <property type="protein sequence ID" value="OBY65951.1"/>
    <property type="molecule type" value="Genomic_DNA"/>
</dbReference>
<dbReference type="KEGG" id="pob:LPB03_02205"/>
<sequence length="68" mass="7499">MKIAKISITTIILLMAIISLNSCEDDCTKMVNIPIYNPNHGNGNGAPFTDNYQEVPCDFEEPVTEPVN</sequence>
<feature type="signal peptide" evidence="1">
    <location>
        <begin position="1"/>
        <end position="24"/>
    </location>
</feature>
<dbReference type="OrthoDB" id="1202739at2"/>
<gene>
    <name evidence="2" type="ORF">LPB3_02875</name>
</gene>
<comment type="caution">
    <text evidence="2">The sequence shown here is derived from an EMBL/GenBank/DDBJ whole genome shotgun (WGS) entry which is preliminary data.</text>
</comment>
<reference evidence="3" key="1">
    <citation type="submission" date="2016-02" db="EMBL/GenBank/DDBJ databases">
        <authorList>
            <person name="Shin S.-K."/>
            <person name="Yi H."/>
            <person name="Kim E."/>
        </authorList>
    </citation>
    <scope>NUCLEOTIDE SEQUENCE [LARGE SCALE GENOMIC DNA]</scope>
    <source>
        <strain evidence="3">LPB0003</strain>
    </source>
</reference>
<feature type="chain" id="PRO_5008615908" evidence="1">
    <location>
        <begin position="25"/>
        <end position="68"/>
    </location>
</feature>